<feature type="signal peptide" evidence="1">
    <location>
        <begin position="1"/>
        <end position="29"/>
    </location>
</feature>
<reference evidence="2 3" key="1">
    <citation type="submission" date="2021-06" db="EMBL/GenBank/DDBJ databases">
        <authorList>
            <person name="Palmer J.M."/>
        </authorList>
    </citation>
    <scope>NUCLEOTIDE SEQUENCE [LARGE SCALE GENOMIC DNA]</scope>
    <source>
        <strain evidence="2 3">GA_2019</strain>
        <tissue evidence="2">Muscle</tissue>
    </source>
</reference>
<gene>
    <name evidence="2" type="ORF">GOODEAATRI_006093</name>
</gene>
<proteinExistence type="predicted"/>
<evidence type="ECO:0000313" key="3">
    <source>
        <dbReference type="Proteomes" id="UP001476798"/>
    </source>
</evidence>
<feature type="chain" id="PRO_5045570522" evidence="1">
    <location>
        <begin position="30"/>
        <end position="109"/>
    </location>
</feature>
<sequence>PFDISSVARLPRQAVLLILFLTSLPTGHAASFLPGPRAHFLFVLAQGATCPKGPTAWSQPAVSTWHSLACRAGLHLQRPTYPETCVDTHATHIRAKRCHLPLYNYEATR</sequence>
<accession>A0ABV0NHW7</accession>
<dbReference type="EMBL" id="JAHRIO010040267">
    <property type="protein sequence ID" value="MEQ2170990.1"/>
    <property type="molecule type" value="Genomic_DNA"/>
</dbReference>
<keyword evidence="1" id="KW-0732">Signal</keyword>
<evidence type="ECO:0000313" key="2">
    <source>
        <dbReference type="EMBL" id="MEQ2170990.1"/>
    </source>
</evidence>
<organism evidence="2 3">
    <name type="scientific">Goodea atripinnis</name>
    <dbReference type="NCBI Taxonomy" id="208336"/>
    <lineage>
        <taxon>Eukaryota</taxon>
        <taxon>Metazoa</taxon>
        <taxon>Chordata</taxon>
        <taxon>Craniata</taxon>
        <taxon>Vertebrata</taxon>
        <taxon>Euteleostomi</taxon>
        <taxon>Actinopterygii</taxon>
        <taxon>Neopterygii</taxon>
        <taxon>Teleostei</taxon>
        <taxon>Neoteleostei</taxon>
        <taxon>Acanthomorphata</taxon>
        <taxon>Ovalentaria</taxon>
        <taxon>Atherinomorphae</taxon>
        <taxon>Cyprinodontiformes</taxon>
        <taxon>Goodeidae</taxon>
        <taxon>Goodea</taxon>
    </lineage>
</organism>
<keyword evidence="3" id="KW-1185">Reference proteome</keyword>
<evidence type="ECO:0000256" key="1">
    <source>
        <dbReference type="SAM" id="SignalP"/>
    </source>
</evidence>
<feature type="non-terminal residue" evidence="2">
    <location>
        <position position="1"/>
    </location>
</feature>
<dbReference type="Proteomes" id="UP001476798">
    <property type="component" value="Unassembled WGS sequence"/>
</dbReference>
<protein>
    <submittedName>
        <fullName evidence="2">Uncharacterized protein</fullName>
    </submittedName>
</protein>
<name>A0ABV0NHW7_9TELE</name>
<comment type="caution">
    <text evidence="2">The sequence shown here is derived from an EMBL/GenBank/DDBJ whole genome shotgun (WGS) entry which is preliminary data.</text>
</comment>